<dbReference type="AlphaFoldDB" id="A0A1H2S482"/>
<reference evidence="2" key="1">
    <citation type="submission" date="2016-10" db="EMBL/GenBank/DDBJ databases">
        <authorList>
            <person name="Varghese N."/>
            <person name="Submissions S."/>
        </authorList>
    </citation>
    <scope>NUCLEOTIDE SEQUENCE [LARGE SCALE GENOMIC DNA]</scope>
    <source>
        <strain evidence="2">CGMCC 4.3530</strain>
    </source>
</reference>
<accession>A0A1H2S482</accession>
<evidence type="ECO:0000313" key="1">
    <source>
        <dbReference type="EMBL" id="SDW25984.1"/>
    </source>
</evidence>
<dbReference type="RefSeq" id="WP_093260698.1">
    <property type="nucleotide sequence ID" value="NZ_FNOK01000002.1"/>
</dbReference>
<name>A0A1H2S482_9PSEU</name>
<protein>
    <submittedName>
        <fullName evidence="1">Uncharacterized protein</fullName>
    </submittedName>
</protein>
<gene>
    <name evidence="1" type="ORF">SAMN05216215_100289</name>
</gene>
<organism evidence="1 2">
    <name type="scientific">Saccharopolyspora shandongensis</name>
    <dbReference type="NCBI Taxonomy" id="418495"/>
    <lineage>
        <taxon>Bacteria</taxon>
        <taxon>Bacillati</taxon>
        <taxon>Actinomycetota</taxon>
        <taxon>Actinomycetes</taxon>
        <taxon>Pseudonocardiales</taxon>
        <taxon>Pseudonocardiaceae</taxon>
        <taxon>Saccharopolyspora</taxon>
    </lineage>
</organism>
<dbReference type="Proteomes" id="UP000199529">
    <property type="component" value="Unassembled WGS sequence"/>
</dbReference>
<dbReference type="EMBL" id="FNOK01000002">
    <property type="protein sequence ID" value="SDW25984.1"/>
    <property type="molecule type" value="Genomic_DNA"/>
</dbReference>
<keyword evidence="2" id="KW-1185">Reference proteome</keyword>
<dbReference type="OrthoDB" id="3693456at2"/>
<proteinExistence type="predicted"/>
<evidence type="ECO:0000313" key="2">
    <source>
        <dbReference type="Proteomes" id="UP000199529"/>
    </source>
</evidence>
<sequence length="72" mass="8015">MSRRAILRWPNGSDWGHLATVPDDGGAPRFAGFVRMTDPRVLALLDRVPPRRADGDMWEAHFTAAESELRAA</sequence>